<sequence length="249" mass="28156">MNQMFRFLRFISLPLIFFFLHLNLSPLQAHPHAWTRLKLVVVNEPPANLKLNSRDYGDKVVYPTFKLQANHTAIYGLLFTMELDNISSAPVLADVKKGTDLFWAEIATSIEDNKFFTIAKLNGLSKQAKNLEFAHAISMVDIKINKQNRVEVIYFAPFKNAVILSDKDYIMLQTYDPSYYIDMSYVNHKSITFSNPKTIPQCSAGLELASPNAAMVDYANSLPPDASPNDPNIGQYFTQTVYVGCPYTP</sequence>
<dbReference type="RefSeq" id="WP_119529991.1">
    <property type="nucleotide sequence ID" value="NZ_NRJG01000004.1"/>
</dbReference>
<protein>
    <recommendedName>
        <fullName evidence="3">DUF1007 family protein</fullName>
    </recommendedName>
</protein>
<dbReference type="EMBL" id="NRJG01000004">
    <property type="protein sequence ID" value="RIY40643.1"/>
    <property type="molecule type" value="Genomic_DNA"/>
</dbReference>
<gene>
    <name evidence="1" type="ORF">CKF58_00260</name>
</gene>
<reference evidence="1 2" key="1">
    <citation type="submission" date="2017-08" db="EMBL/GenBank/DDBJ databases">
        <title>Reclassification of Bisgaard taxon 37 and 44.</title>
        <authorList>
            <person name="Christensen H."/>
        </authorList>
    </citation>
    <scope>NUCLEOTIDE SEQUENCE [LARGE SCALE GENOMIC DNA]</scope>
    <source>
        <strain evidence="1 2">111</strain>
    </source>
</reference>
<accession>A0A3A1YQT2</accession>
<dbReference type="Proteomes" id="UP000265916">
    <property type="component" value="Unassembled WGS sequence"/>
</dbReference>
<evidence type="ECO:0000313" key="2">
    <source>
        <dbReference type="Proteomes" id="UP000265916"/>
    </source>
</evidence>
<dbReference type="InterPro" id="IPR010412">
    <property type="entry name" value="DUF1007"/>
</dbReference>
<name>A0A3A1YQT2_9GAMM</name>
<dbReference type="AlphaFoldDB" id="A0A3A1YQT2"/>
<dbReference type="Pfam" id="PF06226">
    <property type="entry name" value="DUF1007"/>
    <property type="match status" value="1"/>
</dbReference>
<proteinExistence type="predicted"/>
<comment type="caution">
    <text evidence="1">The sequence shown here is derived from an EMBL/GenBank/DDBJ whole genome shotgun (WGS) entry which is preliminary data.</text>
</comment>
<evidence type="ECO:0008006" key="3">
    <source>
        <dbReference type="Google" id="ProtNLM"/>
    </source>
</evidence>
<keyword evidence="2" id="KW-1185">Reference proteome</keyword>
<dbReference type="OrthoDB" id="5781652at2"/>
<evidence type="ECO:0000313" key="1">
    <source>
        <dbReference type="EMBL" id="RIY40643.1"/>
    </source>
</evidence>
<organism evidence="1 2">
    <name type="scientific">Psittacicella hinzii</name>
    <dbReference type="NCBI Taxonomy" id="2028575"/>
    <lineage>
        <taxon>Bacteria</taxon>
        <taxon>Pseudomonadati</taxon>
        <taxon>Pseudomonadota</taxon>
        <taxon>Gammaproteobacteria</taxon>
        <taxon>Pasteurellales</taxon>
        <taxon>Psittacicellaceae</taxon>
        <taxon>Psittacicella</taxon>
    </lineage>
</organism>